<dbReference type="AlphaFoldDB" id="A0A8H3ZH86"/>
<keyword evidence="3" id="KW-1185">Reference proteome</keyword>
<name>A0A8H3ZH86_9PEZI</name>
<dbReference type="Proteomes" id="UP000434172">
    <property type="component" value="Unassembled WGS sequence"/>
</dbReference>
<dbReference type="OrthoDB" id="4857793at2759"/>
<accession>A0A8H3ZH86</accession>
<sequence length="629" mass="67990">MSLVHPNPRASPRLFSLLVPLQSPLSATPPPSSPSDASQLHPSSPRETSEAPSDPSHPCDATSFPHLAARLPLPSSSFDVHGDDYEKSGVESDGNLNGRRVIRDPVYNLWKCAFTQTFLPLSLLTAVLSRCTSPRPPEPILSSVPPSLEPPTPLYYIHKTPDLTRESGPGPSPSRPLRRYMRSPCLPSFLPPSSRPWLLRWIPRAIQAQLLRPTKPIVISSPAGQQYAFSFATDTRPIALYRKILALQDHRLALQPLLIDALDCIWSLSDFEMILSALCLHATVRLARAEEGVASHTSKGIDVIGLLHEHLRWFRSGVAIWNELRTSSDFDTIPSNLTRAVRLLNVSSIDDNGSVVRAALFGADRDPFVAACRPCDPAALTIRSTHDSAMPVSRPVRSRHFACLPDSAPTAASNTTATFLLDWATARSTECLETLHNAPLGGDDTRLFPNNQHSFPEADEVVSAKLPAEAAVRCHLFGIAVCISTLASLLVERRVIEPATDATSSDRYEPAIADGVNAPSAIRNSTMIPTVRLAGQAAAGFSRGCALSADVVRDLDNLDRAGPASQETTEASVRAPASPVMDAGATTMVELKHVIHTIVAKLEAESLCEHPSLCAGSFRRGLPLAQHSK</sequence>
<organism evidence="2 3">
    <name type="scientific">Colletotrichum asianum</name>
    <dbReference type="NCBI Taxonomy" id="702518"/>
    <lineage>
        <taxon>Eukaryota</taxon>
        <taxon>Fungi</taxon>
        <taxon>Dikarya</taxon>
        <taxon>Ascomycota</taxon>
        <taxon>Pezizomycotina</taxon>
        <taxon>Sordariomycetes</taxon>
        <taxon>Hypocreomycetidae</taxon>
        <taxon>Glomerellales</taxon>
        <taxon>Glomerellaceae</taxon>
        <taxon>Colletotrichum</taxon>
        <taxon>Colletotrichum gloeosporioides species complex</taxon>
    </lineage>
</organism>
<evidence type="ECO:0000256" key="1">
    <source>
        <dbReference type="SAM" id="MobiDB-lite"/>
    </source>
</evidence>
<evidence type="ECO:0000313" key="3">
    <source>
        <dbReference type="Proteomes" id="UP000434172"/>
    </source>
</evidence>
<protein>
    <submittedName>
        <fullName evidence="2">Uncharacterized protein</fullName>
    </submittedName>
</protein>
<proteinExistence type="predicted"/>
<feature type="region of interest" description="Disordered" evidence="1">
    <location>
        <begin position="22"/>
        <end position="63"/>
    </location>
</feature>
<evidence type="ECO:0000313" key="2">
    <source>
        <dbReference type="EMBL" id="KAF0315937.1"/>
    </source>
</evidence>
<gene>
    <name evidence="2" type="ORF">GQ607_016831</name>
</gene>
<comment type="caution">
    <text evidence="2">The sequence shown here is derived from an EMBL/GenBank/DDBJ whole genome shotgun (WGS) entry which is preliminary data.</text>
</comment>
<dbReference type="EMBL" id="WOWK01000179">
    <property type="protein sequence ID" value="KAF0315937.1"/>
    <property type="molecule type" value="Genomic_DNA"/>
</dbReference>
<reference evidence="2 3" key="1">
    <citation type="submission" date="2019-12" db="EMBL/GenBank/DDBJ databases">
        <title>A genome sequence resource for the geographically widespread anthracnose pathogen Colletotrichum asianum.</title>
        <authorList>
            <person name="Meng Y."/>
        </authorList>
    </citation>
    <scope>NUCLEOTIDE SEQUENCE [LARGE SCALE GENOMIC DNA]</scope>
    <source>
        <strain evidence="2 3">ICMP 18580</strain>
    </source>
</reference>